<dbReference type="OrthoDB" id="1755431at2"/>
<comment type="caution">
    <text evidence="1">The sequence shown here is derived from an EMBL/GenBank/DDBJ whole genome shotgun (WGS) entry which is preliminary data.</text>
</comment>
<protein>
    <submittedName>
        <fullName evidence="1">Uncharacterized protein</fullName>
    </submittedName>
</protein>
<dbReference type="Proteomes" id="UP000308828">
    <property type="component" value="Unassembled WGS sequence"/>
</dbReference>
<proteinExistence type="predicted"/>
<dbReference type="InterPro" id="IPR036457">
    <property type="entry name" value="PPM-type-like_dom_sf"/>
</dbReference>
<name>A0A4S8P9X1_9HYPH</name>
<organism evidence="1 2">
    <name type="scientific">Peteryoungia ipomoeae</name>
    <dbReference type="NCBI Taxonomy" id="1210932"/>
    <lineage>
        <taxon>Bacteria</taxon>
        <taxon>Pseudomonadati</taxon>
        <taxon>Pseudomonadota</taxon>
        <taxon>Alphaproteobacteria</taxon>
        <taxon>Hyphomicrobiales</taxon>
        <taxon>Rhizobiaceae</taxon>
        <taxon>Peteryoungia</taxon>
    </lineage>
</organism>
<dbReference type="AlphaFoldDB" id="A0A4S8P9X1"/>
<dbReference type="RefSeq" id="WP_136596642.1">
    <property type="nucleotide sequence ID" value="NZ_STGV01000001.1"/>
</dbReference>
<evidence type="ECO:0000313" key="2">
    <source>
        <dbReference type="Proteomes" id="UP000308828"/>
    </source>
</evidence>
<dbReference type="Gene3D" id="3.60.40.10">
    <property type="entry name" value="PPM-type phosphatase domain"/>
    <property type="match status" value="1"/>
</dbReference>
<reference evidence="1 2" key="1">
    <citation type="submission" date="2019-04" db="EMBL/GenBank/DDBJ databases">
        <title>Genome sequence of strain shin9-1.</title>
        <authorList>
            <person name="Gao J."/>
            <person name="Sun J."/>
        </authorList>
    </citation>
    <scope>NUCLEOTIDE SEQUENCE [LARGE SCALE GENOMIC DNA]</scope>
    <source>
        <strain evidence="2">shin9-1</strain>
    </source>
</reference>
<gene>
    <name evidence="1" type="ORF">FAA97_00835</name>
</gene>
<accession>A0A4S8P9X1</accession>
<dbReference type="EMBL" id="STGV01000001">
    <property type="protein sequence ID" value="THV24794.1"/>
    <property type="molecule type" value="Genomic_DNA"/>
</dbReference>
<dbReference type="SUPFAM" id="SSF81606">
    <property type="entry name" value="PP2C-like"/>
    <property type="match status" value="1"/>
</dbReference>
<sequence length="290" mass="31585">MTPRITVLQSLSDAGKEGRANEDRLGHNEACAFVFDGATGLGDRQFMQDFGSDAAWIAEFASTRLAKRLGRTSDPKTELRTISEKAREAFVTVAGEQPRYAWPLCSLTALQATETGFVYFGLGDSCLYILHDDGRSDFVIPIPGAYEWEQHQAAEHIARVGGIGAAAIATSDPTTFEKLREGRAKQNTPEGSTWTFGIVPDAVDHLAIVDVPIHSGGATAILCSDGLADLVALYKLYTPETLVQRAVTAGLQSLISELRHMERDVDPDGLKYPRYKQSDDTTAILLRLKP</sequence>
<keyword evidence="2" id="KW-1185">Reference proteome</keyword>
<evidence type="ECO:0000313" key="1">
    <source>
        <dbReference type="EMBL" id="THV24794.1"/>
    </source>
</evidence>